<reference evidence="1 2" key="1">
    <citation type="journal article" date="2021" name="Sci. Rep.">
        <title>The distribution of antibiotic resistance genes in chicken gut microbiota commensals.</title>
        <authorList>
            <person name="Juricova H."/>
            <person name="Matiasovicova J."/>
            <person name="Kubasova T."/>
            <person name="Cejkova D."/>
            <person name="Rychlik I."/>
        </authorList>
    </citation>
    <scope>NUCLEOTIDE SEQUENCE [LARGE SCALE GENOMIC DNA]</scope>
    <source>
        <strain evidence="1 2">An773</strain>
    </source>
</reference>
<gene>
    <name evidence="1" type="ORF">H7U36_12055</name>
</gene>
<proteinExistence type="predicted"/>
<organism evidence="1 2">
    <name type="scientific">Faecalicatena fissicatena</name>
    <dbReference type="NCBI Taxonomy" id="290055"/>
    <lineage>
        <taxon>Bacteria</taxon>
        <taxon>Bacillati</taxon>
        <taxon>Bacillota</taxon>
        <taxon>Clostridia</taxon>
        <taxon>Lachnospirales</taxon>
        <taxon>Lachnospiraceae</taxon>
        <taxon>Faecalicatena</taxon>
    </lineage>
</organism>
<protein>
    <submittedName>
        <fullName evidence="1">Uncharacterized protein</fullName>
    </submittedName>
</protein>
<dbReference type="RefSeq" id="WP_191493831.1">
    <property type="nucleotide sequence ID" value="NZ_JACLYY010000012.1"/>
</dbReference>
<evidence type="ECO:0000313" key="2">
    <source>
        <dbReference type="Proteomes" id="UP000716906"/>
    </source>
</evidence>
<sequence length="177" mass="20303">MLLSISGCRTETGSRICLTELSNLIDVGNVEDVSRFHTDLQVIFGMLKCRQDAEKLREYVEQHREYFESVDLETYQALRELLHSEKILRDVRKDRKETKVNMCKALEDLYQNGVDTGREQGIEQGVERGRLQGIRALVETCRELGQTKETAGQKVAEKFSVPPEQAEEYAAAYWGKN</sequence>
<accession>A0ABS2EB30</accession>
<evidence type="ECO:0000313" key="1">
    <source>
        <dbReference type="EMBL" id="MBM6738822.1"/>
    </source>
</evidence>
<dbReference type="Proteomes" id="UP000716906">
    <property type="component" value="Unassembled WGS sequence"/>
</dbReference>
<name>A0ABS2EB30_9FIRM</name>
<comment type="caution">
    <text evidence="1">The sequence shown here is derived from an EMBL/GenBank/DDBJ whole genome shotgun (WGS) entry which is preliminary data.</text>
</comment>
<dbReference type="EMBL" id="JACLYY010000012">
    <property type="protein sequence ID" value="MBM6738822.1"/>
    <property type="molecule type" value="Genomic_DNA"/>
</dbReference>
<keyword evidence="2" id="KW-1185">Reference proteome</keyword>